<sequence>MSSSNGRIEADIIRQIRSQVKKKENKLIIMENGAIIQDGEVGEDEDENRGPCLITPPGHVDAYGVSDGNRAWIIMREKRRAPTGKCNTKEETGIL</sequence>
<keyword evidence="2" id="KW-1185">Reference proteome</keyword>
<accession>A0AA39C885</accession>
<evidence type="ECO:0000313" key="1">
    <source>
        <dbReference type="EMBL" id="KAK0159715.1"/>
    </source>
</evidence>
<evidence type="ECO:0000313" key="2">
    <source>
        <dbReference type="Proteomes" id="UP001168972"/>
    </source>
</evidence>
<name>A0AA39C885_MICHY</name>
<reference evidence="1" key="2">
    <citation type="submission" date="2023-03" db="EMBL/GenBank/DDBJ databases">
        <authorList>
            <person name="Inwood S.N."/>
            <person name="Skelly J.G."/>
            <person name="Guhlin J."/>
            <person name="Harrop T.W.R."/>
            <person name="Goldson S.G."/>
            <person name="Dearden P.K."/>
        </authorList>
    </citation>
    <scope>NUCLEOTIDE SEQUENCE</scope>
    <source>
        <strain evidence="1">Lincoln</strain>
        <tissue evidence="1">Whole body</tissue>
    </source>
</reference>
<organism evidence="1 2">
    <name type="scientific">Microctonus hyperodae</name>
    <name type="common">Parasitoid wasp</name>
    <dbReference type="NCBI Taxonomy" id="165561"/>
    <lineage>
        <taxon>Eukaryota</taxon>
        <taxon>Metazoa</taxon>
        <taxon>Ecdysozoa</taxon>
        <taxon>Arthropoda</taxon>
        <taxon>Hexapoda</taxon>
        <taxon>Insecta</taxon>
        <taxon>Pterygota</taxon>
        <taxon>Neoptera</taxon>
        <taxon>Endopterygota</taxon>
        <taxon>Hymenoptera</taxon>
        <taxon>Apocrita</taxon>
        <taxon>Ichneumonoidea</taxon>
        <taxon>Braconidae</taxon>
        <taxon>Euphorinae</taxon>
        <taxon>Microctonus</taxon>
    </lineage>
</organism>
<comment type="caution">
    <text evidence="1">The sequence shown here is derived from an EMBL/GenBank/DDBJ whole genome shotgun (WGS) entry which is preliminary data.</text>
</comment>
<proteinExistence type="predicted"/>
<dbReference type="Proteomes" id="UP001168972">
    <property type="component" value="Unassembled WGS sequence"/>
</dbReference>
<protein>
    <submittedName>
        <fullName evidence="1">Uncharacterized protein</fullName>
    </submittedName>
</protein>
<gene>
    <name evidence="1" type="ORF">PV327_010800</name>
</gene>
<dbReference type="AlphaFoldDB" id="A0AA39C885"/>
<dbReference type="EMBL" id="JAQQBR010001836">
    <property type="protein sequence ID" value="KAK0159715.1"/>
    <property type="molecule type" value="Genomic_DNA"/>
</dbReference>
<reference evidence="1" key="1">
    <citation type="journal article" date="2023" name="bioRxiv">
        <title>Scaffold-level genome assemblies of two parasitoid biocontrol wasps reveal the parthenogenesis mechanism and an associated novel virus.</title>
        <authorList>
            <person name="Inwood S."/>
            <person name="Skelly J."/>
            <person name="Guhlin J."/>
            <person name="Harrop T."/>
            <person name="Goldson S."/>
            <person name="Dearden P."/>
        </authorList>
    </citation>
    <scope>NUCLEOTIDE SEQUENCE</scope>
    <source>
        <strain evidence="1">Lincoln</strain>
        <tissue evidence="1">Whole body</tissue>
    </source>
</reference>